<dbReference type="PANTHER" id="PTHR46223">
    <property type="entry name" value="HISTONE-LYSINE N-METHYLTRANSFERASE SUV39H"/>
    <property type="match status" value="1"/>
</dbReference>
<keyword evidence="4" id="KW-0808">Transferase</keyword>
<dbReference type="PROSITE" id="PS50280">
    <property type="entry name" value="SET"/>
    <property type="match status" value="1"/>
</dbReference>
<dbReference type="SMART" id="SM00317">
    <property type="entry name" value="SET"/>
    <property type="match status" value="1"/>
</dbReference>
<dbReference type="Pfam" id="PF00856">
    <property type="entry name" value="SET"/>
    <property type="match status" value="1"/>
</dbReference>
<evidence type="ECO:0000259" key="9">
    <source>
        <dbReference type="PROSITE" id="PS50867"/>
    </source>
</evidence>
<keyword evidence="3" id="KW-0489">Methyltransferase</keyword>
<evidence type="ECO:0008006" key="13">
    <source>
        <dbReference type="Google" id="ProtNLM"/>
    </source>
</evidence>
<evidence type="ECO:0000256" key="6">
    <source>
        <dbReference type="ARBA" id="ARBA00022723"/>
    </source>
</evidence>
<keyword evidence="7" id="KW-0862">Zinc</keyword>
<name>A0ABD3US61_SINWO</name>
<evidence type="ECO:0000256" key="5">
    <source>
        <dbReference type="ARBA" id="ARBA00022691"/>
    </source>
</evidence>
<dbReference type="PROSITE" id="PS50867">
    <property type="entry name" value="PRE_SET"/>
    <property type="match status" value="1"/>
</dbReference>
<dbReference type="InterPro" id="IPR007728">
    <property type="entry name" value="Pre-SET_dom"/>
</dbReference>
<comment type="caution">
    <text evidence="11">The sequence shown here is derived from an EMBL/GenBank/DDBJ whole genome shotgun (WGS) entry which is preliminary data.</text>
</comment>
<feature type="domain" description="SET" evidence="8">
    <location>
        <begin position="122"/>
        <end position="249"/>
    </location>
</feature>
<dbReference type="PANTHER" id="PTHR46223:SF3">
    <property type="entry name" value="HISTONE-LYSINE N-METHYLTRANSFERASE SET-23"/>
    <property type="match status" value="1"/>
</dbReference>
<evidence type="ECO:0000256" key="4">
    <source>
        <dbReference type="ARBA" id="ARBA00022679"/>
    </source>
</evidence>
<dbReference type="GO" id="GO:0046872">
    <property type="term" value="F:metal ion binding"/>
    <property type="evidence" value="ECO:0007669"/>
    <property type="project" value="UniProtKB-KW"/>
</dbReference>
<evidence type="ECO:0000313" key="12">
    <source>
        <dbReference type="Proteomes" id="UP001634394"/>
    </source>
</evidence>
<dbReference type="InterPro" id="IPR050973">
    <property type="entry name" value="H3K9_Histone-Lys_N-MTase"/>
</dbReference>
<feature type="domain" description="Post-SET" evidence="10">
    <location>
        <begin position="283"/>
        <end position="299"/>
    </location>
</feature>
<evidence type="ECO:0000256" key="7">
    <source>
        <dbReference type="ARBA" id="ARBA00022833"/>
    </source>
</evidence>
<evidence type="ECO:0000313" key="11">
    <source>
        <dbReference type="EMBL" id="KAL3852245.1"/>
    </source>
</evidence>
<keyword evidence="6" id="KW-0479">Metal-binding</keyword>
<dbReference type="InterPro" id="IPR001214">
    <property type="entry name" value="SET_dom"/>
</dbReference>
<dbReference type="Gene3D" id="2.170.270.10">
    <property type="entry name" value="SET domain"/>
    <property type="match status" value="1"/>
</dbReference>
<accession>A0ABD3US61</accession>
<dbReference type="GO" id="GO:0032259">
    <property type="term" value="P:methylation"/>
    <property type="evidence" value="ECO:0007669"/>
    <property type="project" value="UniProtKB-KW"/>
</dbReference>
<evidence type="ECO:0000256" key="3">
    <source>
        <dbReference type="ARBA" id="ARBA00022603"/>
    </source>
</evidence>
<evidence type="ECO:0000256" key="1">
    <source>
        <dbReference type="ARBA" id="ARBA00004286"/>
    </source>
</evidence>
<dbReference type="GO" id="GO:0008168">
    <property type="term" value="F:methyltransferase activity"/>
    <property type="evidence" value="ECO:0007669"/>
    <property type="project" value="UniProtKB-KW"/>
</dbReference>
<keyword evidence="5" id="KW-0949">S-adenosyl-L-methionine</keyword>
<gene>
    <name evidence="11" type="ORF">ACJMK2_015913</name>
</gene>
<proteinExistence type="predicted"/>
<protein>
    <recommendedName>
        <fullName evidence="13">Histone-lysine N-methyltransferase SETMAR</fullName>
    </recommendedName>
</protein>
<dbReference type="Proteomes" id="UP001634394">
    <property type="component" value="Unassembled WGS sequence"/>
</dbReference>
<dbReference type="SUPFAM" id="SSF82199">
    <property type="entry name" value="SET domain"/>
    <property type="match status" value="1"/>
</dbReference>
<reference evidence="11 12" key="1">
    <citation type="submission" date="2024-11" db="EMBL/GenBank/DDBJ databases">
        <title>Chromosome-level genome assembly of the freshwater bivalve Anodonta woodiana.</title>
        <authorList>
            <person name="Chen X."/>
        </authorList>
    </citation>
    <scope>NUCLEOTIDE SEQUENCE [LARGE SCALE GENOMIC DNA]</scope>
    <source>
        <strain evidence="11">MN2024</strain>
        <tissue evidence="11">Gills</tissue>
    </source>
</reference>
<evidence type="ECO:0000259" key="8">
    <source>
        <dbReference type="PROSITE" id="PS50280"/>
    </source>
</evidence>
<organism evidence="11 12">
    <name type="scientific">Sinanodonta woodiana</name>
    <name type="common">Chinese pond mussel</name>
    <name type="synonym">Anodonta woodiana</name>
    <dbReference type="NCBI Taxonomy" id="1069815"/>
    <lineage>
        <taxon>Eukaryota</taxon>
        <taxon>Metazoa</taxon>
        <taxon>Spiralia</taxon>
        <taxon>Lophotrochozoa</taxon>
        <taxon>Mollusca</taxon>
        <taxon>Bivalvia</taxon>
        <taxon>Autobranchia</taxon>
        <taxon>Heteroconchia</taxon>
        <taxon>Palaeoheterodonta</taxon>
        <taxon>Unionida</taxon>
        <taxon>Unionoidea</taxon>
        <taxon>Unionidae</taxon>
        <taxon>Unioninae</taxon>
        <taxon>Sinanodonta</taxon>
    </lineage>
</organism>
<dbReference type="AlphaFoldDB" id="A0ABD3US61"/>
<dbReference type="InterPro" id="IPR046341">
    <property type="entry name" value="SET_dom_sf"/>
</dbReference>
<dbReference type="EMBL" id="JBJQND010000015">
    <property type="protein sequence ID" value="KAL3852245.1"/>
    <property type="molecule type" value="Genomic_DNA"/>
</dbReference>
<keyword evidence="12" id="KW-1185">Reference proteome</keyword>
<evidence type="ECO:0000256" key="2">
    <source>
        <dbReference type="ARBA" id="ARBA00022454"/>
    </source>
</evidence>
<dbReference type="PROSITE" id="PS50868">
    <property type="entry name" value="POST_SET"/>
    <property type="match status" value="1"/>
</dbReference>
<evidence type="ECO:0000259" key="10">
    <source>
        <dbReference type="PROSITE" id="PS50868"/>
    </source>
</evidence>
<dbReference type="InterPro" id="IPR003616">
    <property type="entry name" value="Post-SET_dom"/>
</dbReference>
<keyword evidence="2" id="KW-0158">Chromosome</keyword>
<dbReference type="GO" id="GO:0005694">
    <property type="term" value="C:chromosome"/>
    <property type="evidence" value="ECO:0007669"/>
    <property type="project" value="UniProtKB-SubCell"/>
</dbReference>
<sequence length="306" mass="34673">MATNSYCNSKDICCGLENIIIQYDQSVSSQYIKHFKYVRCNIPGPGCHLEQFEEQIQGCQCLTSCDTSDKCCTCSCMASFGASYNDDRKIKYSSRNSHSVPIFECNLTCTCPIWCKNRVVQRGLEFQMSVSWDDKKGMCLRTLDPIPENSFVCEYAGEVISTDEVCKRFKSLTQEDKNYIFVLKEHFASQTLYTYIDPSYTGNIGRFLNHSCDPNLFMVAVRVNTMIPKLSLFARREIYPGDELTYDYSGIAATTDIAGQTEDRSSDVRGVNTVCDIESVKNKRKPCHCQSASCKGFLPSDNYMFP</sequence>
<comment type="subcellular location">
    <subcellularLocation>
        <location evidence="1">Chromosome</location>
    </subcellularLocation>
</comment>
<feature type="domain" description="Pre-SET" evidence="9">
    <location>
        <begin position="57"/>
        <end position="123"/>
    </location>
</feature>